<feature type="transmembrane region" description="Helical" evidence="21">
    <location>
        <begin position="205"/>
        <end position="224"/>
    </location>
</feature>
<dbReference type="InterPro" id="IPR004836">
    <property type="entry name" value="Na_Ca_Ex"/>
</dbReference>
<feature type="transmembrane region" description="Helical" evidence="21">
    <location>
        <begin position="866"/>
        <end position="888"/>
    </location>
</feature>
<keyword evidence="16 21" id="KW-0472">Membrane</keyword>
<keyword evidence="17" id="KW-0325">Glycoprotein</keyword>
<dbReference type="SMART" id="SM00237">
    <property type="entry name" value="Calx_beta"/>
    <property type="match status" value="2"/>
</dbReference>
<keyword evidence="7 21" id="KW-0812">Transmembrane</keyword>
<accession>A0A8S4PYL3</accession>
<dbReference type="InterPro" id="IPR051171">
    <property type="entry name" value="CaCA"/>
</dbReference>
<sequence length="892" mass="98672">MSWNYRTNYSSGYVVEYVPLNATPCASWLLFIPAENLWPAGLRAFLYLLAMIYLFMGIAISSDLFMCSIEAITSKKKKVIRFDEETQQKVEREVLVWNETVANLTLMALGSSAPEILIAVGETLQNLNQIGNPNVGDGLGTFTIIGSAAFNLLIITGICIVSVPSPQVKPIKEIGVFCITAVWSIFAYFWMLIVLQWVSPQIIEPWEAFVTLAFFPIMVVMSYAQDSGWWCKKRKSVGTDSQDEVHNVRIVNQNNKNSLIHGPSKELSLLEKEHEQRHSHANLKNVIVDSNNRDPDVSSGDSEAKLVRVRPSETAPQTFARARFRHAAVRSMMGGRRSHPKSAPSGKLKMVDVVETVRTDHHLNILTPSEDLFGKFTFAAPSYSVLESAGILEIDVLFHRRPPASDKRHIQNHGKRPKSYIQNGVSNGKTTETSFTNPISTTAEEDEMVKGTVSIDFETREGSAKINKDFKYTQGSLVFSETEYRKSITIPIINDNQYEADADFYVILKNAHGGSGIGDPSVTRVTIIDDDEPGEFTFDRSHYAADLKSGMMAVTVVRQHGCDGTVTVEYSTVDGTARGGPELTEKLDYASVQGVLTFKHGETSKQIQIDVNKEAKSSKNFIVTLRNPSLGAKIGEHSAAVANISTDVIADRIADILDDEEEEVTWGGQFRNAMSVECDKDDDGVDIPLKWYDYTLHFLTFFWKVIFAFIPPKQYLGAWPTFISSLVFTGVLTLLVEQLGHLLGCTIGIKTAVTGITIVALGTSLPDTFASRTAALHDQYADAAIGNITGSNSVNVFLGLGLPWVISVIYGMATNKTFYVPTANLFQSVLVFAVCGVSCIIMLFIRRKFIGGELGGANKLIKWGCCLFLFLLWFIYILISSLNAYGLIEFNL</sequence>
<evidence type="ECO:0000256" key="18">
    <source>
        <dbReference type="ARBA" id="ARBA00023201"/>
    </source>
</evidence>
<keyword evidence="24" id="KW-1185">Reference proteome</keyword>
<feature type="transmembrane region" description="Helical" evidence="21">
    <location>
        <begin position="12"/>
        <end position="32"/>
    </location>
</feature>
<keyword evidence="5" id="KW-1003">Cell membrane</keyword>
<dbReference type="Proteomes" id="UP000749559">
    <property type="component" value="Unassembled WGS sequence"/>
</dbReference>
<keyword evidence="12" id="KW-0112">Calmodulin-binding</keyword>
<feature type="transmembrane region" description="Helical" evidence="21">
    <location>
        <begin position="44"/>
        <end position="73"/>
    </location>
</feature>
<evidence type="ECO:0000256" key="1">
    <source>
        <dbReference type="ARBA" id="ARBA00004651"/>
    </source>
</evidence>
<keyword evidence="11" id="KW-0106">Calcium</keyword>
<dbReference type="Pfam" id="PF01699">
    <property type="entry name" value="Na_Ca_ex"/>
    <property type="match status" value="2"/>
</dbReference>
<dbReference type="InterPro" id="IPR044880">
    <property type="entry name" value="NCX_ion-bd_dom_sf"/>
</dbReference>
<evidence type="ECO:0000256" key="4">
    <source>
        <dbReference type="ARBA" id="ARBA00022449"/>
    </source>
</evidence>
<keyword evidence="14" id="KW-0915">Sodium</keyword>
<dbReference type="Gene3D" id="1.20.1420.30">
    <property type="entry name" value="NCX, central ion-binding region"/>
    <property type="match status" value="2"/>
</dbReference>
<evidence type="ECO:0000256" key="2">
    <source>
        <dbReference type="ARBA" id="ARBA00007489"/>
    </source>
</evidence>
<dbReference type="InterPro" id="IPR004837">
    <property type="entry name" value="NaCa_Exmemb"/>
</dbReference>
<feature type="transmembrane region" description="Helical" evidence="21">
    <location>
        <begin position="175"/>
        <end position="199"/>
    </location>
</feature>
<dbReference type="Gene3D" id="2.60.40.2030">
    <property type="match status" value="2"/>
</dbReference>
<evidence type="ECO:0000256" key="16">
    <source>
        <dbReference type="ARBA" id="ARBA00023136"/>
    </source>
</evidence>
<feature type="transmembrane region" description="Helical" evidence="21">
    <location>
        <begin position="94"/>
        <end position="119"/>
    </location>
</feature>
<dbReference type="GO" id="GO:0098794">
    <property type="term" value="C:postsynapse"/>
    <property type="evidence" value="ECO:0007669"/>
    <property type="project" value="TreeGrafter"/>
</dbReference>
<keyword evidence="15" id="KW-0406">Ion transport</keyword>
<dbReference type="InterPro" id="IPR003644">
    <property type="entry name" value="Calx_beta"/>
</dbReference>
<keyword evidence="13 21" id="KW-1133">Transmembrane helix</keyword>
<evidence type="ECO:0000256" key="8">
    <source>
        <dbReference type="ARBA" id="ARBA00022723"/>
    </source>
</evidence>
<comment type="subcellular location">
    <subcellularLocation>
        <location evidence="1">Cell membrane</location>
        <topology evidence="1">Multi-pass membrane protein</topology>
    </subcellularLocation>
</comment>
<evidence type="ECO:0000256" key="17">
    <source>
        <dbReference type="ARBA" id="ARBA00023180"/>
    </source>
</evidence>
<dbReference type="PANTHER" id="PTHR11878">
    <property type="entry name" value="SODIUM/CALCIUM EXCHANGER"/>
    <property type="match status" value="1"/>
</dbReference>
<feature type="transmembrane region" description="Helical" evidence="21">
    <location>
        <begin position="794"/>
        <end position="813"/>
    </location>
</feature>
<evidence type="ECO:0000256" key="13">
    <source>
        <dbReference type="ARBA" id="ARBA00022989"/>
    </source>
</evidence>
<keyword evidence="9" id="KW-0732">Signal</keyword>
<evidence type="ECO:0000256" key="20">
    <source>
        <dbReference type="SAM" id="MobiDB-lite"/>
    </source>
</evidence>
<evidence type="ECO:0000256" key="5">
    <source>
        <dbReference type="ARBA" id="ARBA00022475"/>
    </source>
</evidence>
<dbReference type="GO" id="GO:0098703">
    <property type="term" value="P:calcium ion import across plasma membrane"/>
    <property type="evidence" value="ECO:0007669"/>
    <property type="project" value="TreeGrafter"/>
</dbReference>
<name>A0A8S4PYL3_OWEFU</name>
<evidence type="ECO:0000256" key="6">
    <source>
        <dbReference type="ARBA" id="ARBA00022568"/>
    </source>
</evidence>
<evidence type="ECO:0000256" key="11">
    <source>
        <dbReference type="ARBA" id="ARBA00022837"/>
    </source>
</evidence>
<evidence type="ECO:0000256" key="3">
    <source>
        <dbReference type="ARBA" id="ARBA00022448"/>
    </source>
</evidence>
<dbReference type="GO" id="GO:0030424">
    <property type="term" value="C:axon"/>
    <property type="evidence" value="ECO:0007669"/>
    <property type="project" value="TreeGrafter"/>
</dbReference>
<dbReference type="GO" id="GO:0042383">
    <property type="term" value="C:sarcolemma"/>
    <property type="evidence" value="ECO:0007669"/>
    <property type="project" value="TreeGrafter"/>
</dbReference>
<organism evidence="23 24">
    <name type="scientific">Owenia fusiformis</name>
    <name type="common">Polychaete worm</name>
    <dbReference type="NCBI Taxonomy" id="6347"/>
    <lineage>
        <taxon>Eukaryota</taxon>
        <taxon>Metazoa</taxon>
        <taxon>Spiralia</taxon>
        <taxon>Lophotrochozoa</taxon>
        <taxon>Annelida</taxon>
        <taxon>Polychaeta</taxon>
        <taxon>Sedentaria</taxon>
        <taxon>Canalipalpata</taxon>
        <taxon>Sabellida</taxon>
        <taxon>Oweniida</taxon>
        <taxon>Oweniidae</taxon>
        <taxon>Owenia</taxon>
    </lineage>
</organism>
<feature type="compositionally biased region" description="Polar residues" evidence="20">
    <location>
        <begin position="420"/>
        <end position="436"/>
    </location>
</feature>
<dbReference type="GO" id="GO:0046872">
    <property type="term" value="F:metal ion binding"/>
    <property type="evidence" value="ECO:0007669"/>
    <property type="project" value="UniProtKB-KW"/>
</dbReference>
<evidence type="ECO:0000256" key="7">
    <source>
        <dbReference type="ARBA" id="ARBA00022692"/>
    </source>
</evidence>
<keyword evidence="6" id="KW-0109">Calcium transport</keyword>
<feature type="domain" description="Calx-beta" evidence="22">
    <location>
        <begin position="523"/>
        <end position="626"/>
    </location>
</feature>
<dbReference type="InterPro" id="IPR038081">
    <property type="entry name" value="CalX-like_sf"/>
</dbReference>
<dbReference type="GO" id="GO:0005516">
    <property type="term" value="F:calmodulin binding"/>
    <property type="evidence" value="ECO:0007669"/>
    <property type="project" value="UniProtKB-KW"/>
</dbReference>
<comment type="caution">
    <text evidence="23">The sequence shown here is derived from an EMBL/GenBank/DDBJ whole genome shotgun (WGS) entry which is preliminary data.</text>
</comment>
<keyword evidence="3" id="KW-0813">Transport</keyword>
<comment type="similarity">
    <text evidence="2">Belongs to the Ca(2+):cation antiporter (CaCA) (TC 2.A.19) family. SLC8 subfamily.</text>
</comment>
<evidence type="ECO:0000256" key="9">
    <source>
        <dbReference type="ARBA" id="ARBA00022729"/>
    </source>
</evidence>
<dbReference type="EMBL" id="CAIIXF020000010">
    <property type="protein sequence ID" value="CAH1797884.1"/>
    <property type="molecule type" value="Genomic_DNA"/>
</dbReference>
<evidence type="ECO:0000313" key="24">
    <source>
        <dbReference type="Proteomes" id="UP000749559"/>
    </source>
</evidence>
<comment type="catalytic activity">
    <reaction evidence="19">
        <text>Ca(2+)(in) + 3 Na(+)(out) = Ca(2+)(out) + 3 Na(+)(in)</text>
        <dbReference type="Rhea" id="RHEA:69955"/>
        <dbReference type="ChEBI" id="CHEBI:29101"/>
        <dbReference type="ChEBI" id="CHEBI:29108"/>
    </reaction>
</comment>
<proteinExistence type="inferred from homology"/>
<dbReference type="AlphaFoldDB" id="A0A8S4PYL3"/>
<dbReference type="Pfam" id="PF03160">
    <property type="entry name" value="Calx-beta"/>
    <property type="match status" value="1"/>
</dbReference>
<dbReference type="GO" id="GO:0005432">
    <property type="term" value="F:calcium:sodium antiporter activity"/>
    <property type="evidence" value="ECO:0007669"/>
    <property type="project" value="InterPro"/>
</dbReference>
<feature type="transmembrane region" description="Helical" evidence="21">
    <location>
        <begin position="825"/>
        <end position="845"/>
    </location>
</feature>
<dbReference type="SUPFAM" id="SSF141072">
    <property type="entry name" value="CalX-like"/>
    <property type="match status" value="2"/>
</dbReference>
<evidence type="ECO:0000256" key="12">
    <source>
        <dbReference type="ARBA" id="ARBA00022860"/>
    </source>
</evidence>
<keyword evidence="4" id="KW-0050">Antiport</keyword>
<feature type="transmembrane region" description="Helical" evidence="21">
    <location>
        <begin position="716"/>
        <end position="736"/>
    </location>
</feature>
<evidence type="ECO:0000256" key="15">
    <source>
        <dbReference type="ARBA" id="ARBA00023065"/>
    </source>
</evidence>
<evidence type="ECO:0000256" key="14">
    <source>
        <dbReference type="ARBA" id="ARBA00023053"/>
    </source>
</evidence>
<evidence type="ECO:0000256" key="10">
    <source>
        <dbReference type="ARBA" id="ARBA00022737"/>
    </source>
</evidence>
<evidence type="ECO:0000259" key="22">
    <source>
        <dbReference type="SMART" id="SM00237"/>
    </source>
</evidence>
<keyword evidence="8" id="KW-0479">Metal-binding</keyword>
<dbReference type="PANTHER" id="PTHR11878:SF70">
    <property type="entry name" value="CALX-BETA DOMAIN-CONTAINING PROTEIN"/>
    <property type="match status" value="1"/>
</dbReference>
<keyword evidence="18" id="KW-0739">Sodium transport</keyword>
<protein>
    <recommendedName>
        <fullName evidence="22">Calx-beta domain-containing protein</fullName>
    </recommendedName>
</protein>
<evidence type="ECO:0000256" key="21">
    <source>
        <dbReference type="SAM" id="Phobius"/>
    </source>
</evidence>
<evidence type="ECO:0000256" key="19">
    <source>
        <dbReference type="ARBA" id="ARBA00033667"/>
    </source>
</evidence>
<dbReference type="OrthoDB" id="418484at2759"/>
<feature type="transmembrane region" description="Helical" evidence="21">
    <location>
        <begin position="139"/>
        <end position="163"/>
    </location>
</feature>
<keyword evidence="10" id="KW-0677">Repeat</keyword>
<dbReference type="PRINTS" id="PR01259">
    <property type="entry name" value="NACAEXCHNGR"/>
</dbReference>
<dbReference type="GO" id="GO:0007154">
    <property type="term" value="P:cell communication"/>
    <property type="evidence" value="ECO:0007669"/>
    <property type="project" value="InterPro"/>
</dbReference>
<feature type="domain" description="Calx-beta" evidence="22">
    <location>
        <begin position="409"/>
        <end position="509"/>
    </location>
</feature>
<reference evidence="23" key="1">
    <citation type="submission" date="2022-03" db="EMBL/GenBank/DDBJ databases">
        <authorList>
            <person name="Martin C."/>
        </authorList>
    </citation>
    <scope>NUCLEOTIDE SEQUENCE</scope>
</reference>
<gene>
    <name evidence="23" type="ORF">OFUS_LOCUS22098</name>
</gene>
<evidence type="ECO:0000313" key="23">
    <source>
        <dbReference type="EMBL" id="CAH1797884.1"/>
    </source>
</evidence>
<feature type="region of interest" description="Disordered" evidence="20">
    <location>
        <begin position="405"/>
        <end position="436"/>
    </location>
</feature>